<protein>
    <submittedName>
        <fullName evidence="2">Uncharacterized protein</fullName>
    </submittedName>
</protein>
<feature type="region of interest" description="Disordered" evidence="1">
    <location>
        <begin position="1"/>
        <end position="23"/>
    </location>
</feature>
<name>A0AA35UK97_METCP</name>
<dbReference type="Proteomes" id="UP001158598">
    <property type="component" value="Chromosome"/>
</dbReference>
<sequence length="100" mass="10982">MFRASGRKAVGRSFAPSKGTVGPQDVFVKSLTPKLDGVSWRREGYVRVRPVGARGACSLAERCKSASFLPPQMLHSALIKNSKYSRGMQRHGPVLLVLRQ</sequence>
<evidence type="ECO:0000256" key="1">
    <source>
        <dbReference type="SAM" id="MobiDB-lite"/>
    </source>
</evidence>
<organism evidence="2 3">
    <name type="scientific">Methylococcus capsulatus</name>
    <dbReference type="NCBI Taxonomy" id="414"/>
    <lineage>
        <taxon>Bacteria</taxon>
        <taxon>Pseudomonadati</taxon>
        <taxon>Pseudomonadota</taxon>
        <taxon>Gammaproteobacteria</taxon>
        <taxon>Methylococcales</taxon>
        <taxon>Methylococcaceae</taxon>
        <taxon>Methylococcus</taxon>
    </lineage>
</organism>
<gene>
    <name evidence="2" type="ORF">MCNOR_3093</name>
</gene>
<proteinExistence type="predicted"/>
<evidence type="ECO:0000313" key="3">
    <source>
        <dbReference type="Proteomes" id="UP001158598"/>
    </source>
</evidence>
<evidence type="ECO:0000313" key="2">
    <source>
        <dbReference type="EMBL" id="CAI8882423.1"/>
    </source>
</evidence>
<feature type="compositionally biased region" description="Basic residues" evidence="1">
    <location>
        <begin position="1"/>
        <end position="10"/>
    </location>
</feature>
<accession>A0AA35UK97</accession>
<reference evidence="2" key="1">
    <citation type="submission" date="2023-03" db="EMBL/GenBank/DDBJ databases">
        <authorList>
            <person name="Pearce D."/>
        </authorList>
    </citation>
    <scope>NUCLEOTIDE SEQUENCE</scope>
    <source>
        <strain evidence="2">Mc</strain>
    </source>
</reference>
<dbReference type="EMBL" id="OX458332">
    <property type="protein sequence ID" value="CAI8882423.1"/>
    <property type="molecule type" value="Genomic_DNA"/>
</dbReference>
<dbReference type="AlphaFoldDB" id="A0AA35UK97"/>